<accession>A0AAT9JFW3</accession>
<proteinExistence type="predicted"/>
<dbReference type="EMBL" id="BK067788">
    <property type="protein sequence ID" value="DBA51963.1"/>
    <property type="molecule type" value="Genomic_DNA"/>
</dbReference>
<organism evidence="1">
    <name type="scientific">Nitrosopumilaceae spindle-shaped virus</name>
    <dbReference type="NCBI Taxonomy" id="3065433"/>
    <lineage>
        <taxon>Viruses</taxon>
    </lineage>
</organism>
<reference evidence="1" key="1">
    <citation type="journal article" date="2024" name="Environ. Microbiol. Rep.">
        <title>Hiding in plain sight: The discovery of complete genomes of 11 hypothetical spindle-shaped viruses that putatively infect mesophilic ammonia-oxidizing archaea.</title>
        <authorList>
            <person name="Ni Y."/>
            <person name="Xu T."/>
            <person name="Yan S."/>
            <person name="Chen L."/>
            <person name="Wang Y."/>
        </authorList>
    </citation>
    <scope>NUCLEOTIDE SEQUENCE</scope>
    <source>
        <strain evidence="1">NTM1</strain>
    </source>
</reference>
<name>A0AAT9JFW3_9VIRU</name>
<reference evidence="1" key="2">
    <citation type="submission" date="2024-03" db="EMBL/GenBank/DDBJ databases">
        <authorList>
            <person name="Ni Y."/>
            <person name="Xu T."/>
            <person name="Yan S."/>
            <person name="Chen L."/>
            <person name="Wang Y."/>
        </authorList>
    </citation>
    <scope>NUCLEOTIDE SEQUENCE</scope>
    <source>
        <strain evidence="1">NTM1</strain>
    </source>
</reference>
<sequence length="142" mass="17108">MTCKCGHSNHDWETQVCTYPGCWCMQYEELKDNQSVIPRHQKYLEQLEQVEDKVKYILENIPESKNLKNKDFVFLYWHFVSKLNIISNDVIKTLDDPESIRRCRQLLVQHNREKYGPDDEELLTEKAMKENATYQFVLEKYQ</sequence>
<evidence type="ECO:0000313" key="1">
    <source>
        <dbReference type="EMBL" id="DBA51963.1"/>
    </source>
</evidence>
<protein>
    <submittedName>
        <fullName evidence="1">ORF5</fullName>
    </submittedName>
</protein>